<dbReference type="AlphaFoldDB" id="A0A6C0JFC6"/>
<protein>
    <submittedName>
        <fullName evidence="2">Uncharacterized protein</fullName>
    </submittedName>
</protein>
<feature type="region of interest" description="Disordered" evidence="1">
    <location>
        <begin position="75"/>
        <end position="110"/>
    </location>
</feature>
<evidence type="ECO:0000313" key="2">
    <source>
        <dbReference type="EMBL" id="QHU03611.1"/>
    </source>
</evidence>
<dbReference type="EMBL" id="MN740384">
    <property type="protein sequence ID" value="QHU03611.1"/>
    <property type="molecule type" value="Genomic_DNA"/>
</dbReference>
<accession>A0A6C0JFC6</accession>
<reference evidence="2" key="1">
    <citation type="journal article" date="2020" name="Nature">
        <title>Giant virus diversity and host interactions through global metagenomics.</title>
        <authorList>
            <person name="Schulz F."/>
            <person name="Roux S."/>
            <person name="Paez-Espino D."/>
            <person name="Jungbluth S."/>
            <person name="Walsh D.A."/>
            <person name="Denef V.J."/>
            <person name="McMahon K.D."/>
            <person name="Konstantinidis K.T."/>
            <person name="Eloe-Fadrosh E.A."/>
            <person name="Kyrpides N.C."/>
            <person name="Woyke T."/>
        </authorList>
    </citation>
    <scope>NUCLEOTIDE SEQUENCE</scope>
    <source>
        <strain evidence="2">GVMAG-M-3300027206-1</strain>
    </source>
</reference>
<proteinExistence type="predicted"/>
<organism evidence="2">
    <name type="scientific">viral metagenome</name>
    <dbReference type="NCBI Taxonomy" id="1070528"/>
    <lineage>
        <taxon>unclassified sequences</taxon>
        <taxon>metagenomes</taxon>
        <taxon>organismal metagenomes</taxon>
    </lineage>
</organism>
<evidence type="ECO:0000256" key="1">
    <source>
        <dbReference type="SAM" id="MobiDB-lite"/>
    </source>
</evidence>
<feature type="compositionally biased region" description="Acidic residues" evidence="1">
    <location>
        <begin position="76"/>
        <end position="110"/>
    </location>
</feature>
<name>A0A6C0JFC6_9ZZZZ</name>
<sequence length="110" mass="12343">MIVDVNCDDGSIQIARVVHEHAGMFAINFLELKKVGIYDFSSNTELVSKESVSGFYDVNNLEATDLYVKVNNGYELIDDSEDEDYTGSEDDDDDESEDESLVDEDENEEA</sequence>